<dbReference type="InterPro" id="IPR007536">
    <property type="entry name" value="16SrRNA_methylTrfase_J"/>
</dbReference>
<name>A0A5P6VQL7_PSEXY</name>
<reference evidence="3" key="1">
    <citation type="submission" date="2019-08" db="EMBL/GenBank/DDBJ databases">
        <title>Complete Genome Sequence of the Polysaccharide-Degrading Rumen Bacterium Pseudobutyrivibrio xylanivorans MA3014.</title>
        <authorList>
            <person name="Palevich N."/>
            <person name="Maclean P.H."/>
            <person name="Kelly W.J."/>
            <person name="Leahy S.C."/>
            <person name="Rakonjac J."/>
            <person name="Attwood G.T."/>
        </authorList>
    </citation>
    <scope>NUCLEOTIDE SEQUENCE [LARGE SCALE GENOMIC DNA]</scope>
    <source>
        <strain evidence="3">MA3014</strain>
    </source>
</reference>
<dbReference type="PANTHER" id="PTHR36112:SF1">
    <property type="entry name" value="RIBOSOMAL RNA SMALL SUBUNIT METHYLTRANSFERASE J"/>
    <property type="match status" value="1"/>
</dbReference>
<organism evidence="2 3">
    <name type="scientific">Pseudobutyrivibrio xylanivorans</name>
    <dbReference type="NCBI Taxonomy" id="185007"/>
    <lineage>
        <taxon>Bacteria</taxon>
        <taxon>Bacillati</taxon>
        <taxon>Bacillota</taxon>
        <taxon>Clostridia</taxon>
        <taxon>Lachnospirales</taxon>
        <taxon>Lachnospiraceae</taxon>
        <taxon>Pseudobutyrivibrio</taxon>
    </lineage>
</organism>
<dbReference type="GO" id="GO:0008990">
    <property type="term" value="F:rRNA (guanine-N2-)-methyltransferase activity"/>
    <property type="evidence" value="ECO:0007669"/>
    <property type="project" value="UniProtKB-UniRule"/>
</dbReference>
<gene>
    <name evidence="1" type="primary">rsmJ</name>
    <name evidence="2" type="ORF">FXF36_08935</name>
</gene>
<dbReference type="RefSeq" id="WP_151623428.1">
    <property type="nucleotide sequence ID" value="NZ_CP043028.1"/>
</dbReference>
<evidence type="ECO:0000313" key="3">
    <source>
        <dbReference type="Proteomes" id="UP000327030"/>
    </source>
</evidence>
<accession>A0A5P6VQL7</accession>
<dbReference type="EC" id="2.1.1.242" evidence="1"/>
<comment type="caution">
    <text evidence="1">Lacks conserved residue(s) required for the propagation of feature annotation.</text>
</comment>
<comment type="similarity">
    <text evidence="1">Belongs to the methyltransferase superfamily. RsmJ family.</text>
</comment>
<keyword evidence="1" id="KW-0698">rRNA processing</keyword>
<comment type="function">
    <text evidence="1">Specifically methylates the guanosine in position 1516 of 16S rRNA.</text>
</comment>
<dbReference type="EMBL" id="CP043028">
    <property type="protein sequence ID" value="QFJ54975.1"/>
    <property type="molecule type" value="Genomic_DNA"/>
</dbReference>
<dbReference type="InterPro" id="IPR029063">
    <property type="entry name" value="SAM-dependent_MTases_sf"/>
</dbReference>
<sequence length="230" mass="26004">MISESKINEYNTKLAKLELALESTDQGLCLTDGKLQIMADFREMLPRLKQSNLQREMLVKAARIKGQEMPQTLVDATAGFGEDSLILAAAGFEVRLYEFDEIIAVLLQDCLDRAKDIPELKDAVSRMTLCCQDSVEAMKKLDFKPDIVLLDPMFPARQKSALIKKKFQLIQRLESPCSTEEELLDAAIAADPKRIVIKRPLKGPYLAERKPSYSLEGKAIRYDCFVFARK</sequence>
<dbReference type="Pfam" id="PF04445">
    <property type="entry name" value="SAM_MT"/>
    <property type="match status" value="1"/>
</dbReference>
<proteinExistence type="inferred from homology"/>
<dbReference type="PANTHER" id="PTHR36112">
    <property type="entry name" value="RIBOSOMAL RNA SMALL SUBUNIT METHYLTRANSFERASE J"/>
    <property type="match status" value="1"/>
</dbReference>
<dbReference type="Gene3D" id="3.40.50.150">
    <property type="entry name" value="Vaccinia Virus protein VP39"/>
    <property type="match status" value="1"/>
</dbReference>
<comment type="catalytic activity">
    <reaction evidence="1">
        <text>guanosine(1516) in 16S rRNA + S-adenosyl-L-methionine = N(2)-methylguanosine(1516) in 16S rRNA + S-adenosyl-L-homocysteine + H(+)</text>
        <dbReference type="Rhea" id="RHEA:43220"/>
        <dbReference type="Rhea" id="RHEA-COMP:10412"/>
        <dbReference type="Rhea" id="RHEA-COMP:10413"/>
        <dbReference type="ChEBI" id="CHEBI:15378"/>
        <dbReference type="ChEBI" id="CHEBI:57856"/>
        <dbReference type="ChEBI" id="CHEBI:59789"/>
        <dbReference type="ChEBI" id="CHEBI:74269"/>
        <dbReference type="ChEBI" id="CHEBI:74481"/>
        <dbReference type="EC" id="2.1.1.242"/>
    </reaction>
</comment>
<keyword evidence="1 2" id="KW-0489">Methyltransferase</keyword>
<evidence type="ECO:0000313" key="2">
    <source>
        <dbReference type="EMBL" id="QFJ54975.1"/>
    </source>
</evidence>
<dbReference type="HAMAP" id="MF_01523">
    <property type="entry name" value="16SrRNA_methyltr_J"/>
    <property type="match status" value="1"/>
</dbReference>
<dbReference type="KEGG" id="pxv:FXF36_08935"/>
<protein>
    <recommendedName>
        <fullName evidence="1">Ribosomal RNA small subunit methyltransferase J</fullName>
        <ecNumber evidence="1">2.1.1.242</ecNumber>
    </recommendedName>
    <alternativeName>
        <fullName evidence="1">16S rRNA m2G1516 methyltransferase</fullName>
    </alternativeName>
    <alternativeName>
        <fullName evidence="1">rRNA (guanine-N(2)-)-methyltransferase</fullName>
    </alternativeName>
</protein>
<dbReference type="AlphaFoldDB" id="A0A5P6VQL7"/>
<dbReference type="SUPFAM" id="SSF53335">
    <property type="entry name" value="S-adenosyl-L-methionine-dependent methyltransferases"/>
    <property type="match status" value="1"/>
</dbReference>
<dbReference type="OrthoDB" id="3191794at2"/>
<dbReference type="Proteomes" id="UP000327030">
    <property type="component" value="Chromosome 1"/>
</dbReference>
<keyword evidence="1" id="KW-0808">Transferase</keyword>
<evidence type="ECO:0000256" key="1">
    <source>
        <dbReference type="HAMAP-Rule" id="MF_01523"/>
    </source>
</evidence>
<keyword evidence="1" id="KW-0963">Cytoplasm</keyword>
<keyword evidence="1" id="KW-0949">S-adenosyl-L-methionine</keyword>
<comment type="subcellular location">
    <subcellularLocation>
        <location evidence="1">Cytoplasm</location>
    </subcellularLocation>
</comment>
<dbReference type="GO" id="GO:0005737">
    <property type="term" value="C:cytoplasm"/>
    <property type="evidence" value="ECO:0007669"/>
    <property type="project" value="UniProtKB-SubCell"/>
</dbReference>
<feature type="binding site" evidence="1">
    <location>
        <position position="151"/>
    </location>
    <ligand>
        <name>S-adenosyl-L-methionine</name>
        <dbReference type="ChEBI" id="CHEBI:59789"/>
    </ligand>
</feature>